<feature type="transmembrane region" description="Helical" evidence="2">
    <location>
        <begin position="93"/>
        <end position="112"/>
    </location>
</feature>
<feature type="region of interest" description="Disordered" evidence="1">
    <location>
        <begin position="1"/>
        <end position="68"/>
    </location>
</feature>
<accession>W9GJJ7</accession>
<keyword evidence="4" id="KW-1185">Reference proteome</keyword>
<dbReference type="AlphaFoldDB" id="W9GJJ7"/>
<keyword evidence="2" id="KW-1133">Transmembrane helix</keyword>
<dbReference type="InterPro" id="IPR021787">
    <property type="entry name" value="DUF3352"/>
</dbReference>
<organism evidence="3 4">
    <name type="scientific">Intrasporangium chromatireducens Q5-1</name>
    <dbReference type="NCBI Taxonomy" id="584657"/>
    <lineage>
        <taxon>Bacteria</taxon>
        <taxon>Bacillati</taxon>
        <taxon>Actinomycetota</taxon>
        <taxon>Actinomycetes</taxon>
        <taxon>Micrococcales</taxon>
        <taxon>Intrasporangiaceae</taxon>
        <taxon>Intrasporangium</taxon>
    </lineage>
</organism>
<evidence type="ECO:0000256" key="2">
    <source>
        <dbReference type="SAM" id="Phobius"/>
    </source>
</evidence>
<feature type="compositionally biased region" description="Polar residues" evidence="1">
    <location>
        <begin position="40"/>
        <end position="54"/>
    </location>
</feature>
<evidence type="ECO:0000313" key="3">
    <source>
        <dbReference type="EMBL" id="EWT04029.1"/>
    </source>
</evidence>
<dbReference type="Pfam" id="PF11832">
    <property type="entry name" value="DUF3352"/>
    <property type="match status" value="1"/>
</dbReference>
<evidence type="ECO:0000313" key="4">
    <source>
        <dbReference type="Proteomes" id="UP000019494"/>
    </source>
</evidence>
<feature type="compositionally biased region" description="Low complexity" evidence="1">
    <location>
        <begin position="28"/>
        <end position="39"/>
    </location>
</feature>
<reference evidence="4" key="1">
    <citation type="submission" date="2013-08" db="EMBL/GenBank/DDBJ databases">
        <title>Intrasporangium oryzae NRRL B-24470.</title>
        <authorList>
            <person name="Liu H."/>
            <person name="Wang G."/>
        </authorList>
    </citation>
    <scope>NUCLEOTIDE SEQUENCE [LARGE SCALE GENOMIC DNA]</scope>
    <source>
        <strain evidence="4">Q5-1</strain>
    </source>
</reference>
<dbReference type="OrthoDB" id="5241887at2"/>
<sequence>MTQPNDPRPEPTSDPTPEQLPGSSETAQPTQSIPQPSQSAGAPTQYSYPTEGTTSGLGGAAGIPPSTLGAGAAEGVSFSDDAAPRTSRRRTGLIAGGLVAALALGGGIAFGVSKLSGGGAQPADVIPGDALAYVRLDIDPSAGQKIAAVRFLSKIPGARDVFSSDDMRQKLWEQVVKESKNACLKKFDFGKDIQPWLGQRAGLGFRPGKTGGEQNMVIALQTSDESTASDTLARLTACSTDSKDKTDIRTRDGYVLLTPKGQGDTTLAALDKGSLASNATFSGDMSALGDQGVASMWFDNAKFAALAQQESGTKQQVPDTLRGRSAFTLRFDPSYIEMAGIGRGLDAVKQVSGSGAELGRLPADTIGAFQLSGGDQLLDGAWPELKKGLDSVAGGGGDVQSMLESELGITLPDDLKVLLGKSFTLSVPDQAFGSQLPTVGLKVTGTNAKRAEEVLTSIEDVSGGALSLDKKADGDRLYASTTPGYAGKLATDGKLADSETFKTALGDTSKMTVGFYLDLDRIEKYYLPDVGPEAHDAVQALRAVGLNVWSTGDGEGSFSLRLVGN</sequence>
<dbReference type="EMBL" id="AWQS01000355">
    <property type="protein sequence ID" value="EWT04029.1"/>
    <property type="molecule type" value="Genomic_DNA"/>
</dbReference>
<keyword evidence="2" id="KW-0472">Membrane</keyword>
<keyword evidence="2" id="KW-0812">Transmembrane</keyword>
<feature type="compositionally biased region" description="Polar residues" evidence="1">
    <location>
        <begin position="13"/>
        <end position="27"/>
    </location>
</feature>
<dbReference type="RefSeq" id="WP_034721922.1">
    <property type="nucleotide sequence ID" value="NZ_AWQS01000355.1"/>
</dbReference>
<evidence type="ECO:0008006" key="5">
    <source>
        <dbReference type="Google" id="ProtNLM"/>
    </source>
</evidence>
<dbReference type="PATRIC" id="fig|584657.3.peg.4086"/>
<gene>
    <name evidence="3" type="ORF">N864_14135</name>
</gene>
<comment type="caution">
    <text evidence="3">The sequence shown here is derived from an EMBL/GenBank/DDBJ whole genome shotgun (WGS) entry which is preliminary data.</text>
</comment>
<proteinExistence type="predicted"/>
<dbReference type="Proteomes" id="UP000019494">
    <property type="component" value="Unassembled WGS sequence"/>
</dbReference>
<protein>
    <recommendedName>
        <fullName evidence="5">DUF3352 domain-containing protein</fullName>
    </recommendedName>
</protein>
<name>W9GJJ7_9MICO</name>
<evidence type="ECO:0000256" key="1">
    <source>
        <dbReference type="SAM" id="MobiDB-lite"/>
    </source>
</evidence>